<protein>
    <submittedName>
        <fullName evidence="1">Pyocin immunity protein</fullName>
    </submittedName>
</protein>
<dbReference type="Pfam" id="PF19929">
    <property type="entry name" value="DUF6392"/>
    <property type="match status" value="1"/>
</dbReference>
<evidence type="ECO:0000313" key="1">
    <source>
        <dbReference type="EMBL" id="MBK4717081.1"/>
    </source>
</evidence>
<dbReference type="RefSeq" id="WP_238715377.1">
    <property type="nucleotide sequence ID" value="NZ_JAEPBH010000092.1"/>
</dbReference>
<sequence length="157" mass="18184">MTVNVEKLVNCFGLTHQQLLDGKIINYKTPPKGTQSDESLTLDMKKEGVFLSFDNTNSPGQPLKEITLTLHDSNKKWVFPNELPFGLKKEMNRKWVHENFGTPEKSIPPMVIMKEEMGWYDRYSLKKMSTPTTIVFQFDLNESVETVTFIPTVLLRW</sequence>
<dbReference type="EMBL" id="JAEPBH010000092">
    <property type="protein sequence ID" value="MBK4717081.1"/>
    <property type="molecule type" value="Genomic_DNA"/>
</dbReference>
<proteinExistence type="predicted"/>
<dbReference type="InterPro" id="IPR045657">
    <property type="entry name" value="DUF6392"/>
</dbReference>
<reference evidence="1" key="1">
    <citation type="submission" date="2021-01" db="EMBL/GenBank/DDBJ databases">
        <title>Intestinitalea alba gen. nov., sp. nov., a novel genus of the family Enterobacteriaceae, isolated from the gut of the plastic-eating mealworm Tenebrio molitor L.</title>
        <authorList>
            <person name="Yang Y."/>
        </authorList>
    </citation>
    <scope>NUCLEOTIDE SEQUENCE</scope>
    <source>
        <strain evidence="1">BIT-L3</strain>
    </source>
</reference>
<keyword evidence="2" id="KW-1185">Reference proteome</keyword>
<organism evidence="1 2">
    <name type="scientific">Tenebrionibacter intestinalis</name>
    <dbReference type="NCBI Taxonomy" id="2799638"/>
    <lineage>
        <taxon>Bacteria</taxon>
        <taxon>Pseudomonadati</taxon>
        <taxon>Pseudomonadota</taxon>
        <taxon>Gammaproteobacteria</taxon>
        <taxon>Enterobacterales</taxon>
        <taxon>Enterobacteriaceae</taxon>
        <taxon>Tenebrionibacter/Tenebrionicola group</taxon>
        <taxon>Tenebrionibacter</taxon>
    </lineage>
</organism>
<gene>
    <name evidence="1" type="ORF">JJB97_17560</name>
</gene>
<accession>A0A8K0V753</accession>
<dbReference type="AlphaFoldDB" id="A0A8K0V753"/>
<comment type="caution">
    <text evidence="1">The sequence shown here is derived from an EMBL/GenBank/DDBJ whole genome shotgun (WGS) entry which is preliminary data.</text>
</comment>
<name>A0A8K0V753_9ENTR</name>
<evidence type="ECO:0000313" key="2">
    <source>
        <dbReference type="Proteomes" id="UP000659047"/>
    </source>
</evidence>
<dbReference type="Proteomes" id="UP000659047">
    <property type="component" value="Unassembled WGS sequence"/>
</dbReference>